<dbReference type="Proteomes" id="UP000436088">
    <property type="component" value="Unassembled WGS sequence"/>
</dbReference>
<evidence type="ECO:0000313" key="1">
    <source>
        <dbReference type="EMBL" id="KAE8700204.1"/>
    </source>
</evidence>
<accession>A0A6A3A750</accession>
<evidence type="ECO:0000313" key="2">
    <source>
        <dbReference type="Proteomes" id="UP000436088"/>
    </source>
</evidence>
<proteinExistence type="predicted"/>
<name>A0A6A3A750_HIBSY</name>
<protein>
    <submittedName>
        <fullName evidence="1">Uncharacterized protein</fullName>
    </submittedName>
</protein>
<dbReference type="AlphaFoldDB" id="A0A6A3A750"/>
<dbReference type="PANTHER" id="PTHR46366:SF1">
    <property type="entry name" value="PDZ DOMAIN-CONTAINING PROTEIN C1685.05"/>
    <property type="match status" value="1"/>
</dbReference>
<dbReference type="EMBL" id="VEPZ02001029">
    <property type="protein sequence ID" value="KAE8700204.1"/>
    <property type="molecule type" value="Genomic_DNA"/>
</dbReference>
<organism evidence="1 2">
    <name type="scientific">Hibiscus syriacus</name>
    <name type="common">Rose of Sharon</name>
    <dbReference type="NCBI Taxonomy" id="106335"/>
    <lineage>
        <taxon>Eukaryota</taxon>
        <taxon>Viridiplantae</taxon>
        <taxon>Streptophyta</taxon>
        <taxon>Embryophyta</taxon>
        <taxon>Tracheophyta</taxon>
        <taxon>Spermatophyta</taxon>
        <taxon>Magnoliopsida</taxon>
        <taxon>eudicotyledons</taxon>
        <taxon>Gunneridae</taxon>
        <taxon>Pentapetalae</taxon>
        <taxon>rosids</taxon>
        <taxon>malvids</taxon>
        <taxon>Malvales</taxon>
        <taxon>Malvaceae</taxon>
        <taxon>Malvoideae</taxon>
        <taxon>Hibiscus</taxon>
    </lineage>
</organism>
<dbReference type="PANTHER" id="PTHR46366">
    <property type="entry name" value="PRO-APOPTOTIC SERINE PROTEASE NMA111"/>
    <property type="match status" value="1"/>
</dbReference>
<comment type="caution">
    <text evidence="1">The sequence shown here is derived from an EMBL/GenBank/DDBJ whole genome shotgun (WGS) entry which is preliminary data.</text>
</comment>
<reference evidence="1" key="1">
    <citation type="submission" date="2019-09" db="EMBL/GenBank/DDBJ databases">
        <title>Draft genome information of white flower Hibiscus syriacus.</title>
        <authorList>
            <person name="Kim Y.-M."/>
        </authorList>
    </citation>
    <scope>NUCLEOTIDE SEQUENCE [LARGE SCALE GENOMIC DNA]</scope>
    <source>
        <strain evidence="1">YM2019G1</strain>
    </source>
</reference>
<gene>
    <name evidence="1" type="ORF">F3Y22_tig00110557pilonHSYRG00019</name>
</gene>
<sequence>MSSVVWRKHHVPFSQNLKTIKGKLSMDIDPPLIENLATVDDWRNALNKVISVVLVLRTTACRAFDTEPAGTSYAIGFVVDKRRGIILTNRLVIKPGRLPSTLNFFI</sequence>
<keyword evidence="2" id="KW-1185">Reference proteome</keyword>